<dbReference type="GO" id="GO:0005777">
    <property type="term" value="C:peroxisome"/>
    <property type="evidence" value="ECO:0007669"/>
    <property type="project" value="TreeGrafter"/>
</dbReference>
<feature type="domain" description="AMP-binding enzyme C-terminal" evidence="6">
    <location>
        <begin position="497"/>
        <end position="586"/>
    </location>
</feature>
<comment type="similarity">
    <text evidence="1">Belongs to the ATP-dependent AMP-binding enzyme family.</text>
</comment>
<gene>
    <name evidence="7" type="ORF">KHLLAP_LOCUS4673</name>
</gene>
<reference evidence="7" key="1">
    <citation type="submission" date="2023-10" db="EMBL/GenBank/DDBJ databases">
        <authorList>
            <person name="Hackl T."/>
        </authorList>
    </citation>
    <scope>NUCLEOTIDE SEQUENCE</scope>
</reference>
<dbReference type="SUPFAM" id="SSF56801">
    <property type="entry name" value="Acetyl-CoA synthetase-like"/>
    <property type="match status" value="1"/>
</dbReference>
<keyword evidence="2" id="KW-0436">Ligase</keyword>
<dbReference type="GO" id="GO:0044539">
    <property type="term" value="P:long-chain fatty acid import into cell"/>
    <property type="evidence" value="ECO:0007669"/>
    <property type="project" value="TreeGrafter"/>
</dbReference>
<accession>A0AAI8VFZ5</accession>
<dbReference type="GO" id="GO:0005324">
    <property type="term" value="F:long-chain fatty acid transmembrane transporter activity"/>
    <property type="evidence" value="ECO:0007669"/>
    <property type="project" value="TreeGrafter"/>
</dbReference>
<organism evidence="7 8">
    <name type="scientific">Anthostomella pinea</name>
    <dbReference type="NCBI Taxonomy" id="933095"/>
    <lineage>
        <taxon>Eukaryota</taxon>
        <taxon>Fungi</taxon>
        <taxon>Dikarya</taxon>
        <taxon>Ascomycota</taxon>
        <taxon>Pezizomycotina</taxon>
        <taxon>Sordariomycetes</taxon>
        <taxon>Xylariomycetidae</taxon>
        <taxon>Xylariales</taxon>
        <taxon>Xylariaceae</taxon>
        <taxon>Anthostomella</taxon>
    </lineage>
</organism>
<feature type="domain" description="AMP-dependent synthetase/ligase" evidence="5">
    <location>
        <begin position="60"/>
        <end position="371"/>
    </location>
</feature>
<evidence type="ECO:0000313" key="7">
    <source>
        <dbReference type="EMBL" id="CAJ2504205.1"/>
    </source>
</evidence>
<name>A0AAI8VFZ5_9PEZI</name>
<dbReference type="InterPro" id="IPR000873">
    <property type="entry name" value="AMP-dep_synth/lig_dom"/>
</dbReference>
<keyword evidence="8" id="KW-1185">Reference proteome</keyword>
<dbReference type="PROSITE" id="PS00455">
    <property type="entry name" value="AMP_BINDING"/>
    <property type="match status" value="1"/>
</dbReference>
<dbReference type="Gene3D" id="3.30.300.30">
    <property type="match status" value="1"/>
</dbReference>
<dbReference type="GO" id="GO:0009898">
    <property type="term" value="C:cytoplasmic side of plasma membrane"/>
    <property type="evidence" value="ECO:0007669"/>
    <property type="project" value="TreeGrafter"/>
</dbReference>
<protein>
    <submittedName>
        <fullName evidence="7">Uu.00g115990.m01.CDS01</fullName>
    </submittedName>
</protein>
<dbReference type="PANTHER" id="PTHR43107">
    <property type="entry name" value="LONG-CHAIN FATTY ACID TRANSPORT PROTEIN"/>
    <property type="match status" value="1"/>
</dbReference>
<comment type="caution">
    <text evidence="7">The sequence shown here is derived from an EMBL/GenBank/DDBJ whole genome shotgun (WGS) entry which is preliminary data.</text>
</comment>
<dbReference type="PANTHER" id="PTHR43107:SF15">
    <property type="entry name" value="FATTY ACID TRANSPORT PROTEIN 3, ISOFORM A"/>
    <property type="match status" value="1"/>
</dbReference>
<dbReference type="GO" id="GO:0004467">
    <property type="term" value="F:long-chain fatty acid-CoA ligase activity"/>
    <property type="evidence" value="ECO:0007669"/>
    <property type="project" value="TreeGrafter"/>
</dbReference>
<evidence type="ECO:0000256" key="3">
    <source>
        <dbReference type="ARBA" id="ARBA00022741"/>
    </source>
</evidence>
<evidence type="ECO:0000256" key="4">
    <source>
        <dbReference type="ARBA" id="ARBA00022840"/>
    </source>
</evidence>
<sequence length="644" mass="71418">MSLAIAGAAAGAAALAAYVDAKFLVRNDIRVGSKKLTMLRLMYTLRKRIKADKLLIYDIFEERVRTPMGDHVFLIFEGRQWTYTEFYRALQPVGNWLLKDLDIQRGELVAVDGGNSPEYVLLWFALEAIGAVPAFLNCNLTAKPLVHSIKLCGARYVLADSDVRPLVSPVEEELSSAGIKTVYYNPELFQTFADTEPLPLSRRQNTDLESIANLMYTSGTTGLPKGVVIPRLRELIFALGIGNITHLRPGDRMYTCLPLYHATAHSLCTLSCIGIGATVVLSRKFSHRTFWPEIHASRATIVQYVGELCRYLVNAPPNPLDRGHAVRMAWGNGMRPDVWDRFRERFGIEIINELYGASDGMGFSTNPNRGDYSRNAIAVRGPLWHLLNGGGERRIRIDPDSQEVLRGPDGLAIEARTGEAGEMVNWMDPNTPEQGPPRYFGNEGAMVKRRIRDVFRKGDLWFRSGDLMRLDAEGRLFFVDRLGDTFRWRSENVSTSEVSDVVGSFPQVAEANVYGVLVPGADGRAGCAAVVLTEGTATEAEADGKGGAKTLDWTALADHCRANLPSYAVPIFIRVVKELEYTGTMKLQKGRLRSEGIQLDAIEKAAREKGEAVDAMFWLPRGAGGYVPFTEKDLRELQGGRARL</sequence>
<dbReference type="EMBL" id="CAUWAG010000006">
    <property type="protein sequence ID" value="CAJ2504205.1"/>
    <property type="molecule type" value="Genomic_DNA"/>
</dbReference>
<dbReference type="Pfam" id="PF00501">
    <property type="entry name" value="AMP-binding"/>
    <property type="match status" value="1"/>
</dbReference>
<dbReference type="InterPro" id="IPR045851">
    <property type="entry name" value="AMP-bd_C_sf"/>
</dbReference>
<dbReference type="InterPro" id="IPR020845">
    <property type="entry name" value="AMP-binding_CS"/>
</dbReference>
<dbReference type="InterPro" id="IPR025110">
    <property type="entry name" value="AMP-bd_C"/>
</dbReference>
<dbReference type="InterPro" id="IPR042099">
    <property type="entry name" value="ANL_N_sf"/>
</dbReference>
<keyword evidence="4" id="KW-0067">ATP-binding</keyword>
<dbReference type="FunFam" id="3.30.300.30:FF:000002">
    <property type="entry name" value="Long-chain fatty acid transport protein 1"/>
    <property type="match status" value="1"/>
</dbReference>
<dbReference type="AlphaFoldDB" id="A0AAI8VFZ5"/>
<dbReference type="GO" id="GO:0005811">
    <property type="term" value="C:lipid droplet"/>
    <property type="evidence" value="ECO:0007669"/>
    <property type="project" value="TreeGrafter"/>
</dbReference>
<dbReference type="Proteomes" id="UP001295740">
    <property type="component" value="Unassembled WGS sequence"/>
</dbReference>
<dbReference type="Pfam" id="PF13193">
    <property type="entry name" value="AMP-binding_C"/>
    <property type="match status" value="1"/>
</dbReference>
<evidence type="ECO:0000256" key="2">
    <source>
        <dbReference type="ARBA" id="ARBA00022598"/>
    </source>
</evidence>
<keyword evidence="3" id="KW-0547">Nucleotide-binding</keyword>
<dbReference type="GO" id="GO:0005524">
    <property type="term" value="F:ATP binding"/>
    <property type="evidence" value="ECO:0007669"/>
    <property type="project" value="UniProtKB-KW"/>
</dbReference>
<evidence type="ECO:0000259" key="5">
    <source>
        <dbReference type="Pfam" id="PF00501"/>
    </source>
</evidence>
<evidence type="ECO:0000313" key="8">
    <source>
        <dbReference type="Proteomes" id="UP001295740"/>
    </source>
</evidence>
<evidence type="ECO:0000259" key="6">
    <source>
        <dbReference type="Pfam" id="PF13193"/>
    </source>
</evidence>
<evidence type="ECO:0000256" key="1">
    <source>
        <dbReference type="ARBA" id="ARBA00006432"/>
    </source>
</evidence>
<dbReference type="Gene3D" id="3.40.50.12780">
    <property type="entry name" value="N-terminal domain of ligase-like"/>
    <property type="match status" value="1"/>
</dbReference>
<proteinExistence type="inferred from homology"/>